<keyword evidence="5 9" id="KW-0732">Signal</keyword>
<protein>
    <submittedName>
        <fullName evidence="11">Neutrophil gelatinase-associated</fullName>
    </submittedName>
</protein>
<evidence type="ECO:0000256" key="2">
    <source>
        <dbReference type="ARBA" id="ARBA00006889"/>
    </source>
</evidence>
<evidence type="ECO:0000256" key="8">
    <source>
        <dbReference type="RuleBase" id="RU003695"/>
    </source>
</evidence>
<evidence type="ECO:0000256" key="7">
    <source>
        <dbReference type="ARBA" id="ARBA00023180"/>
    </source>
</evidence>
<comment type="subcellular location">
    <subcellularLocation>
        <location evidence="1">Secreted</location>
    </subcellularLocation>
</comment>
<feature type="signal peptide" evidence="9">
    <location>
        <begin position="1"/>
        <end position="20"/>
    </location>
</feature>
<proteinExistence type="inferred from homology"/>
<dbReference type="Proteomes" id="UP000386466">
    <property type="component" value="Unassembled WGS sequence"/>
</dbReference>
<comment type="similarity">
    <text evidence="2 8">Belongs to the calycin superfamily. Lipocalin family.</text>
</comment>
<dbReference type="AlphaFoldDB" id="A0A485MMG3"/>
<keyword evidence="3" id="KW-0813">Transport</keyword>
<organism evidence="11 12">
    <name type="scientific">Lynx pardinus</name>
    <name type="common">Iberian lynx</name>
    <name type="synonym">Felis pardina</name>
    <dbReference type="NCBI Taxonomy" id="191816"/>
    <lineage>
        <taxon>Eukaryota</taxon>
        <taxon>Metazoa</taxon>
        <taxon>Chordata</taxon>
        <taxon>Craniata</taxon>
        <taxon>Vertebrata</taxon>
        <taxon>Euteleostomi</taxon>
        <taxon>Mammalia</taxon>
        <taxon>Eutheria</taxon>
        <taxon>Laurasiatheria</taxon>
        <taxon>Carnivora</taxon>
        <taxon>Feliformia</taxon>
        <taxon>Felidae</taxon>
        <taxon>Felinae</taxon>
        <taxon>Lynx</taxon>
    </lineage>
</organism>
<dbReference type="GO" id="GO:0005615">
    <property type="term" value="C:extracellular space"/>
    <property type="evidence" value="ECO:0007669"/>
    <property type="project" value="TreeGrafter"/>
</dbReference>
<keyword evidence="6" id="KW-1015">Disulfide bond</keyword>
<dbReference type="SUPFAM" id="SSF50814">
    <property type="entry name" value="Lipocalins"/>
    <property type="match status" value="1"/>
</dbReference>
<evidence type="ECO:0000256" key="9">
    <source>
        <dbReference type="SAM" id="SignalP"/>
    </source>
</evidence>
<reference evidence="11 12" key="1">
    <citation type="submission" date="2019-01" db="EMBL/GenBank/DDBJ databases">
        <authorList>
            <person name="Alioto T."/>
            <person name="Alioto T."/>
        </authorList>
    </citation>
    <scope>NUCLEOTIDE SEQUENCE [LARGE SCALE GENOMIC DNA]</scope>
</reference>
<gene>
    <name evidence="11" type="ORF">LYPA_23C008843</name>
</gene>
<evidence type="ECO:0000259" key="10">
    <source>
        <dbReference type="Pfam" id="PF00061"/>
    </source>
</evidence>
<dbReference type="PANTHER" id="PTHR11430">
    <property type="entry name" value="LIPOCALIN"/>
    <property type="match status" value="1"/>
</dbReference>
<evidence type="ECO:0000313" key="12">
    <source>
        <dbReference type="Proteomes" id="UP000386466"/>
    </source>
</evidence>
<feature type="chain" id="PRO_5019860136" evidence="9">
    <location>
        <begin position="21"/>
        <end position="209"/>
    </location>
</feature>
<dbReference type="PRINTS" id="PR01275">
    <property type="entry name" value="NGELATINASE"/>
</dbReference>
<evidence type="ECO:0000256" key="6">
    <source>
        <dbReference type="ARBA" id="ARBA00023157"/>
    </source>
</evidence>
<dbReference type="PROSITE" id="PS00213">
    <property type="entry name" value="LIPOCALIN"/>
    <property type="match status" value="1"/>
</dbReference>
<sequence>MALGLLWLGLVLLGALQTQAQDSTPKLIPAPPLRRVPLQPDFQDEQFQGKWYVLGLAGSEFNKEKHSQFKIYSTTYELNEDNSYNATSTLAWNQTCDHWLRTFIPTLWRGQFTLGNIERYTGIQRYILRVAATDYVQFAMVFFKKIYKHQEYFKITLYGRTKMLTPELKENFITFAKSLGLTDHHIIFAIPIGNHQVERGEGRMGTVQA</sequence>
<keyword evidence="4" id="KW-0964">Secreted</keyword>
<dbReference type="GO" id="GO:0036094">
    <property type="term" value="F:small molecule binding"/>
    <property type="evidence" value="ECO:0007669"/>
    <property type="project" value="InterPro"/>
</dbReference>
<evidence type="ECO:0000256" key="3">
    <source>
        <dbReference type="ARBA" id="ARBA00022448"/>
    </source>
</evidence>
<evidence type="ECO:0000256" key="1">
    <source>
        <dbReference type="ARBA" id="ARBA00004613"/>
    </source>
</evidence>
<keyword evidence="7" id="KW-0325">Glycoprotein</keyword>
<dbReference type="InterPro" id="IPR003087">
    <property type="entry name" value="LCN2/LCN12"/>
</dbReference>
<dbReference type="PANTHER" id="PTHR11430:SF13">
    <property type="entry name" value="NEUTROPHIL GELATINASE-ASSOCIATED LIPOCALIN"/>
    <property type="match status" value="1"/>
</dbReference>
<dbReference type="InterPro" id="IPR012674">
    <property type="entry name" value="Calycin"/>
</dbReference>
<evidence type="ECO:0000313" key="11">
    <source>
        <dbReference type="EMBL" id="VFV21324.1"/>
    </source>
</evidence>
<evidence type="ECO:0000256" key="4">
    <source>
        <dbReference type="ARBA" id="ARBA00022525"/>
    </source>
</evidence>
<feature type="domain" description="Lipocalin/cytosolic fatty-acid binding" evidence="10">
    <location>
        <begin position="48"/>
        <end position="188"/>
    </location>
</feature>
<dbReference type="InterPro" id="IPR000566">
    <property type="entry name" value="Lipocln_cytosolic_FA-bd_dom"/>
</dbReference>
<evidence type="ECO:0000256" key="5">
    <source>
        <dbReference type="ARBA" id="ARBA00022729"/>
    </source>
</evidence>
<dbReference type="EMBL" id="CAAGRJ010003510">
    <property type="protein sequence ID" value="VFV21324.1"/>
    <property type="molecule type" value="Genomic_DNA"/>
</dbReference>
<dbReference type="Gene3D" id="2.40.128.20">
    <property type="match status" value="1"/>
</dbReference>
<keyword evidence="12" id="KW-1185">Reference proteome</keyword>
<dbReference type="Pfam" id="PF00061">
    <property type="entry name" value="Lipocalin"/>
    <property type="match status" value="1"/>
</dbReference>
<accession>A0A485MMG3</accession>
<name>A0A485MMG3_LYNPA</name>
<dbReference type="PRINTS" id="PR00179">
    <property type="entry name" value="LIPOCALIN"/>
</dbReference>
<dbReference type="InterPro" id="IPR002345">
    <property type="entry name" value="Lipocalin"/>
</dbReference>
<dbReference type="InterPro" id="IPR022272">
    <property type="entry name" value="Lipocalin_CS"/>
</dbReference>